<gene>
    <name evidence="2" type="ORF">OKA04_12800</name>
</gene>
<feature type="region of interest" description="Disordered" evidence="1">
    <location>
        <begin position="1"/>
        <end position="25"/>
    </location>
</feature>
<sequence>MAGRKKAKQVKRGKRPAGRPSRYREEFAEQARKLCRLGATDKELAEFFEVDVATVNRWKHQHAQFRESLKDGKSAADAEVADRLYQRALGFSHADTKILQNDGVPVIVPTVKHYPPDVVACIFWLKNRRPDLWRDKVGMEHSGPNGGPIQTEDVFRPSPEDEEVIRRISEARERVKGGDHQGNGEGDA</sequence>
<accession>A0ABT3FRL3</accession>
<organism evidence="2 3">
    <name type="scientific">Luteolibacter flavescens</name>
    <dbReference type="NCBI Taxonomy" id="1859460"/>
    <lineage>
        <taxon>Bacteria</taxon>
        <taxon>Pseudomonadati</taxon>
        <taxon>Verrucomicrobiota</taxon>
        <taxon>Verrucomicrobiia</taxon>
        <taxon>Verrucomicrobiales</taxon>
        <taxon>Verrucomicrobiaceae</taxon>
        <taxon>Luteolibacter</taxon>
    </lineage>
</organism>
<protein>
    <recommendedName>
        <fullName evidence="4">Terminase</fullName>
    </recommendedName>
</protein>
<keyword evidence="3" id="KW-1185">Reference proteome</keyword>
<dbReference type="SUPFAM" id="SSF46689">
    <property type="entry name" value="Homeodomain-like"/>
    <property type="match status" value="1"/>
</dbReference>
<evidence type="ECO:0000313" key="2">
    <source>
        <dbReference type="EMBL" id="MCW1885610.1"/>
    </source>
</evidence>
<feature type="compositionally biased region" description="Basic and acidic residues" evidence="1">
    <location>
        <begin position="153"/>
        <end position="162"/>
    </location>
</feature>
<dbReference type="RefSeq" id="WP_264501565.1">
    <property type="nucleotide sequence ID" value="NZ_JAPDDS010000006.1"/>
</dbReference>
<reference evidence="2 3" key="1">
    <citation type="submission" date="2022-10" db="EMBL/GenBank/DDBJ databases">
        <title>Luteolibacter flavescens strain MCCC 1K03193, whole genome shotgun sequencing project.</title>
        <authorList>
            <person name="Zhao G."/>
            <person name="Shen L."/>
        </authorList>
    </citation>
    <scope>NUCLEOTIDE SEQUENCE [LARGE SCALE GENOMIC DNA]</scope>
    <source>
        <strain evidence="2 3">MCCC 1K03193</strain>
    </source>
</reference>
<feature type="compositionally biased region" description="Basic residues" evidence="1">
    <location>
        <begin position="1"/>
        <end position="17"/>
    </location>
</feature>
<dbReference type="InterPro" id="IPR009057">
    <property type="entry name" value="Homeodomain-like_sf"/>
</dbReference>
<name>A0ABT3FRL3_9BACT</name>
<evidence type="ECO:0000256" key="1">
    <source>
        <dbReference type="SAM" id="MobiDB-lite"/>
    </source>
</evidence>
<dbReference type="Proteomes" id="UP001207930">
    <property type="component" value="Unassembled WGS sequence"/>
</dbReference>
<dbReference type="Gene3D" id="1.10.10.60">
    <property type="entry name" value="Homeodomain-like"/>
    <property type="match status" value="1"/>
</dbReference>
<evidence type="ECO:0008006" key="4">
    <source>
        <dbReference type="Google" id="ProtNLM"/>
    </source>
</evidence>
<evidence type="ECO:0000313" key="3">
    <source>
        <dbReference type="Proteomes" id="UP001207930"/>
    </source>
</evidence>
<dbReference type="EMBL" id="JAPDDS010000006">
    <property type="protein sequence ID" value="MCW1885610.1"/>
    <property type="molecule type" value="Genomic_DNA"/>
</dbReference>
<feature type="region of interest" description="Disordered" evidence="1">
    <location>
        <begin position="138"/>
        <end position="162"/>
    </location>
</feature>
<proteinExistence type="predicted"/>
<comment type="caution">
    <text evidence="2">The sequence shown here is derived from an EMBL/GenBank/DDBJ whole genome shotgun (WGS) entry which is preliminary data.</text>
</comment>